<dbReference type="Proteomes" id="UP000593564">
    <property type="component" value="Unassembled WGS sequence"/>
</dbReference>
<dbReference type="EMBL" id="JACBKZ010000003">
    <property type="protein sequence ID" value="KAF5955600.1"/>
    <property type="molecule type" value="Genomic_DNA"/>
</dbReference>
<sequence length="85" mass="9679">MQAELIAGSNCQNATFQLNQLLKLLNMKCHVEEANMVCRQQMLKHQYILHPIASVSESLNIICSQNFGPIWRILPKGGRLIQFRG</sequence>
<gene>
    <name evidence="1" type="ORF">HYC85_008456</name>
</gene>
<name>A0A7J7HRV9_CAMSI</name>
<evidence type="ECO:0000313" key="2">
    <source>
        <dbReference type="Proteomes" id="UP000593564"/>
    </source>
</evidence>
<comment type="caution">
    <text evidence="1">The sequence shown here is derived from an EMBL/GenBank/DDBJ whole genome shotgun (WGS) entry which is preliminary data.</text>
</comment>
<keyword evidence="2" id="KW-1185">Reference proteome</keyword>
<reference evidence="2" key="1">
    <citation type="journal article" date="2020" name="Nat. Commun.">
        <title>Genome assembly of wild tea tree DASZ reveals pedigree and selection history of tea varieties.</title>
        <authorList>
            <person name="Zhang W."/>
            <person name="Zhang Y."/>
            <person name="Qiu H."/>
            <person name="Guo Y."/>
            <person name="Wan H."/>
            <person name="Zhang X."/>
            <person name="Scossa F."/>
            <person name="Alseekh S."/>
            <person name="Zhang Q."/>
            <person name="Wang P."/>
            <person name="Xu L."/>
            <person name="Schmidt M.H."/>
            <person name="Jia X."/>
            <person name="Li D."/>
            <person name="Zhu A."/>
            <person name="Guo F."/>
            <person name="Chen W."/>
            <person name="Ni D."/>
            <person name="Usadel B."/>
            <person name="Fernie A.R."/>
            <person name="Wen W."/>
        </authorList>
    </citation>
    <scope>NUCLEOTIDE SEQUENCE [LARGE SCALE GENOMIC DNA]</scope>
    <source>
        <strain evidence="2">cv. G240</strain>
    </source>
</reference>
<reference evidence="1 2" key="2">
    <citation type="submission" date="2020-07" db="EMBL/GenBank/DDBJ databases">
        <title>Genome assembly of wild tea tree DASZ reveals pedigree and selection history of tea varieties.</title>
        <authorList>
            <person name="Zhang W."/>
        </authorList>
    </citation>
    <scope>NUCLEOTIDE SEQUENCE [LARGE SCALE GENOMIC DNA]</scope>
    <source>
        <strain evidence="2">cv. G240</strain>
        <tissue evidence="1">Leaf</tissue>
    </source>
</reference>
<evidence type="ECO:0000313" key="1">
    <source>
        <dbReference type="EMBL" id="KAF5955600.1"/>
    </source>
</evidence>
<dbReference type="AlphaFoldDB" id="A0A7J7HRV9"/>
<proteinExistence type="predicted"/>
<accession>A0A7J7HRV9</accession>
<organism evidence="1 2">
    <name type="scientific">Camellia sinensis</name>
    <name type="common">Tea plant</name>
    <name type="synonym">Thea sinensis</name>
    <dbReference type="NCBI Taxonomy" id="4442"/>
    <lineage>
        <taxon>Eukaryota</taxon>
        <taxon>Viridiplantae</taxon>
        <taxon>Streptophyta</taxon>
        <taxon>Embryophyta</taxon>
        <taxon>Tracheophyta</taxon>
        <taxon>Spermatophyta</taxon>
        <taxon>Magnoliopsida</taxon>
        <taxon>eudicotyledons</taxon>
        <taxon>Gunneridae</taxon>
        <taxon>Pentapetalae</taxon>
        <taxon>asterids</taxon>
        <taxon>Ericales</taxon>
        <taxon>Theaceae</taxon>
        <taxon>Camellia</taxon>
    </lineage>
</organism>
<protein>
    <submittedName>
        <fullName evidence="1">Uncharacterized protein</fullName>
    </submittedName>
</protein>